<dbReference type="FunFam" id="1.25.40.10:FF:000031">
    <property type="entry name" value="Pentatricopeptide repeat-containing protein mitochondrial"/>
    <property type="match status" value="2"/>
</dbReference>
<evidence type="ECO:0000313" key="4">
    <source>
        <dbReference type="Proteomes" id="UP000822688"/>
    </source>
</evidence>
<dbReference type="FunFam" id="1.25.40.10:FF:000344">
    <property type="entry name" value="Pentatricopeptide repeat-containing protein"/>
    <property type="match status" value="1"/>
</dbReference>
<dbReference type="Pfam" id="PF13041">
    <property type="entry name" value="PPR_2"/>
    <property type="match status" value="4"/>
</dbReference>
<feature type="repeat" description="PPR" evidence="2">
    <location>
        <begin position="217"/>
        <end position="251"/>
    </location>
</feature>
<organism evidence="3 4">
    <name type="scientific">Ceratodon purpureus</name>
    <name type="common">Fire moss</name>
    <name type="synonym">Dicranum purpureum</name>
    <dbReference type="NCBI Taxonomy" id="3225"/>
    <lineage>
        <taxon>Eukaryota</taxon>
        <taxon>Viridiplantae</taxon>
        <taxon>Streptophyta</taxon>
        <taxon>Embryophyta</taxon>
        <taxon>Bryophyta</taxon>
        <taxon>Bryophytina</taxon>
        <taxon>Bryopsida</taxon>
        <taxon>Dicranidae</taxon>
        <taxon>Pseudoditrichales</taxon>
        <taxon>Ditrichaceae</taxon>
        <taxon>Ceratodon</taxon>
    </lineage>
</organism>
<dbReference type="GO" id="GO:0009451">
    <property type="term" value="P:RNA modification"/>
    <property type="evidence" value="ECO:0007669"/>
    <property type="project" value="InterPro"/>
</dbReference>
<feature type="repeat" description="PPR" evidence="2">
    <location>
        <begin position="520"/>
        <end position="554"/>
    </location>
</feature>
<dbReference type="FunFam" id="1.25.40.10:FF:000090">
    <property type="entry name" value="Pentatricopeptide repeat-containing protein, chloroplastic"/>
    <property type="match status" value="1"/>
</dbReference>
<dbReference type="PANTHER" id="PTHR24015">
    <property type="entry name" value="OS07G0578800 PROTEIN-RELATED"/>
    <property type="match status" value="1"/>
</dbReference>
<dbReference type="PANTHER" id="PTHR24015:SF739">
    <property type="entry name" value="OS03G0644200 PROTEIN"/>
    <property type="match status" value="1"/>
</dbReference>
<sequence length="696" mass="77663">MDEYVAVDSADTQTIEQLWEEYFAGPFQWWDNRVNKRNPRSPDFKHKVTGKALWIDGWSTPAWVKAKFKSVAQVRLQSHATFGTRYSEDIARGKRHPEGNNGRINTAPESARVSRQIVQGGGGSVHGQSTSTLTEAIAVLKSRLQQGIILDSYTYVGVLKRCLKHKDLMAAMQVHDCIIKSRMEQNIYVANNLLSAYIRCGRLLEARVVFDALVKKDVFSWNIMIGGYAQQNHAEDAMGLFNKMRQEGVQPNEVTYLSILKACASPSTLKWGKEVHACIRRCGLESDVRVGTALLKMYAKCGCIKEARHIFDNLNNRDVFSWNVMISAYAESGCGEEAYRLFLQMQREGCAPNAITFISILNACASLGALEWVKEVHRHILDADLESDLRVGSALVHMYAKSGSIDDARLVFDRMEERNVITWSVMIGRLAQHGRGLEAYELFLQMQRDGCVPNAVTCVSILNACASAGALEWVKEVHRHILEAGLESDLRVGNALVHMYSKSGSIDDARLVFDRMEERDVLTWNVMIGGLAQHGRGYEALEVFRKMKAEGVKPDGYSFVAVLSACSHAGLVDEGRRLFLAMSQDYGIEPTVLHYACMVDLVGRAGHLEEARLFIGNMPVEPDKATWGALLGACRTYGNVELGELVAEEVLKLEPHDASTYVLLSNIYAGAGKWDMVSLVRTMMHERGVRKEPGRC</sequence>
<feature type="repeat" description="PPR" evidence="2">
    <location>
        <begin position="489"/>
        <end position="519"/>
    </location>
</feature>
<accession>A0A8T0HIL8</accession>
<feature type="repeat" description="PPR" evidence="2">
    <location>
        <begin position="555"/>
        <end position="590"/>
    </location>
</feature>
<dbReference type="Gene3D" id="1.25.40.10">
    <property type="entry name" value="Tetratricopeptide repeat domain"/>
    <property type="match status" value="4"/>
</dbReference>
<keyword evidence="4" id="KW-1185">Reference proteome</keyword>
<proteinExistence type="predicted"/>
<dbReference type="GO" id="GO:0003723">
    <property type="term" value="F:RNA binding"/>
    <property type="evidence" value="ECO:0007669"/>
    <property type="project" value="InterPro"/>
</dbReference>
<dbReference type="Pfam" id="PF20431">
    <property type="entry name" value="E_motif"/>
    <property type="match status" value="1"/>
</dbReference>
<keyword evidence="1" id="KW-0677">Repeat</keyword>
<dbReference type="InterPro" id="IPR046960">
    <property type="entry name" value="PPR_At4g14850-like_plant"/>
</dbReference>
<evidence type="ECO:0008006" key="5">
    <source>
        <dbReference type="Google" id="ProtNLM"/>
    </source>
</evidence>
<dbReference type="NCBIfam" id="TIGR00756">
    <property type="entry name" value="PPR"/>
    <property type="match status" value="7"/>
</dbReference>
<dbReference type="SUPFAM" id="SSF48452">
    <property type="entry name" value="TPR-like"/>
    <property type="match status" value="1"/>
</dbReference>
<evidence type="ECO:0000313" key="3">
    <source>
        <dbReference type="EMBL" id="KAG0569542.1"/>
    </source>
</evidence>
<dbReference type="InterPro" id="IPR002885">
    <property type="entry name" value="PPR_rpt"/>
</dbReference>
<dbReference type="PROSITE" id="PS51375">
    <property type="entry name" value="PPR"/>
    <property type="match status" value="7"/>
</dbReference>
<dbReference type="InterPro" id="IPR011990">
    <property type="entry name" value="TPR-like_helical_dom_sf"/>
</dbReference>
<dbReference type="EMBL" id="CM026427">
    <property type="protein sequence ID" value="KAG0569542.1"/>
    <property type="molecule type" value="Genomic_DNA"/>
</dbReference>
<gene>
    <name evidence="3" type="ORF">KC19_6G098400</name>
</gene>
<dbReference type="Proteomes" id="UP000822688">
    <property type="component" value="Chromosome 6"/>
</dbReference>
<dbReference type="InterPro" id="IPR046848">
    <property type="entry name" value="E_motif"/>
</dbReference>
<dbReference type="AlphaFoldDB" id="A0A8T0HIL8"/>
<feature type="repeat" description="PPR" evidence="2">
    <location>
        <begin position="318"/>
        <end position="352"/>
    </location>
</feature>
<comment type="caution">
    <text evidence="3">The sequence shown here is derived from an EMBL/GenBank/DDBJ whole genome shotgun (WGS) entry which is preliminary data.</text>
</comment>
<name>A0A8T0HIL8_CERPU</name>
<evidence type="ECO:0000256" key="1">
    <source>
        <dbReference type="ARBA" id="ARBA00022737"/>
    </source>
</evidence>
<evidence type="ECO:0000256" key="2">
    <source>
        <dbReference type="PROSITE-ProRule" id="PRU00708"/>
    </source>
</evidence>
<reference evidence="3 4" key="1">
    <citation type="submission" date="2020-06" db="EMBL/GenBank/DDBJ databases">
        <title>WGS assembly of Ceratodon purpureus strain R40.</title>
        <authorList>
            <person name="Carey S.B."/>
            <person name="Jenkins J."/>
            <person name="Shu S."/>
            <person name="Lovell J.T."/>
            <person name="Sreedasyam A."/>
            <person name="Maumus F."/>
            <person name="Tiley G.P."/>
            <person name="Fernandez-Pozo N."/>
            <person name="Barry K."/>
            <person name="Chen C."/>
            <person name="Wang M."/>
            <person name="Lipzen A."/>
            <person name="Daum C."/>
            <person name="Saski C.A."/>
            <person name="Payton A.C."/>
            <person name="Mcbreen J.C."/>
            <person name="Conrad R.E."/>
            <person name="Kollar L.M."/>
            <person name="Olsson S."/>
            <person name="Huttunen S."/>
            <person name="Landis J.B."/>
            <person name="Wickett N.J."/>
            <person name="Johnson M.G."/>
            <person name="Rensing S.A."/>
            <person name="Grimwood J."/>
            <person name="Schmutz J."/>
            <person name="Mcdaniel S.F."/>
        </authorList>
    </citation>
    <scope>NUCLEOTIDE SEQUENCE [LARGE SCALE GENOMIC DNA]</scope>
    <source>
        <strain evidence="3 4">R40</strain>
    </source>
</reference>
<feature type="repeat" description="PPR" evidence="2">
    <location>
        <begin position="388"/>
        <end position="418"/>
    </location>
</feature>
<protein>
    <recommendedName>
        <fullName evidence="5">Pentatricopeptide repeat-containing protein</fullName>
    </recommendedName>
</protein>
<dbReference type="Pfam" id="PF01535">
    <property type="entry name" value="PPR"/>
    <property type="match status" value="1"/>
</dbReference>
<feature type="repeat" description="PPR" evidence="2">
    <location>
        <begin position="419"/>
        <end position="453"/>
    </location>
</feature>